<feature type="domain" description="Bacteriophage T5 Orf172 DNA-binding" evidence="3">
    <location>
        <begin position="349"/>
        <end position="432"/>
    </location>
</feature>
<dbReference type="Pfam" id="PF13250">
    <property type="entry name" value="SNIPE"/>
    <property type="match status" value="1"/>
</dbReference>
<keyword evidence="1" id="KW-0175">Coiled coil</keyword>
<dbReference type="SMART" id="SM00974">
    <property type="entry name" value="T5orf172"/>
    <property type="match status" value="1"/>
</dbReference>
<name>A0A543KK31_9MICO</name>
<dbReference type="Pfam" id="PF13455">
    <property type="entry name" value="MUG113"/>
    <property type="match status" value="1"/>
</dbReference>
<dbReference type="Pfam" id="PF10708">
    <property type="entry name" value="DUF2510"/>
    <property type="match status" value="1"/>
</dbReference>
<feature type="coiled-coil region" evidence="1">
    <location>
        <begin position="257"/>
        <end position="306"/>
    </location>
</feature>
<feature type="region of interest" description="Disordered" evidence="2">
    <location>
        <begin position="16"/>
        <end position="49"/>
    </location>
</feature>
<dbReference type="InterPro" id="IPR025280">
    <property type="entry name" value="SNIPE"/>
</dbReference>
<evidence type="ECO:0000256" key="1">
    <source>
        <dbReference type="SAM" id="Coils"/>
    </source>
</evidence>
<sequence>MLRYWDGIRWTEHVHPQAPTQQAPVQPHPAQSEQPWGGSTIPQQTPDKPKVKFFGARKQAEELLERNAHLEQVVSEMGALDVADMNARRAGLQREIAQLETQITTLTAQLRDVEQQLVDAKEQVELQEFGYYRFHHPAENSVQLAAELASVRDQLKQLQREKKAATRSTNFTYNNSASQGRKFVNDLHDMMLAAYNAEAENAVKSVKAGNLGAAKARLEKAAERIRKRGKMVDVAITPSYHWLRLKELELAADFWMMKEQEKEAERARREELREQKKAELELAREREKLEKERQHYVSALVALEARGDTEGAEKIRAQLAETEQAIETVDYRAANQRAGYVYVISNIGAFGERMVKIGMTRRLEPMDRINELGDASVPFRFDVHALFFSPDAVGVETALHQRFAAQRVNKVNTRREFFYVTPHEVLEALREHVGAVTEFIEVPAAEEFRLSQGNPDTAF</sequence>
<comment type="caution">
    <text evidence="4">The sequence shown here is derived from an EMBL/GenBank/DDBJ whole genome shotgun (WGS) entry which is preliminary data.</text>
</comment>
<proteinExistence type="predicted"/>
<dbReference type="InterPro" id="IPR018929">
    <property type="entry name" value="DUF2510"/>
</dbReference>
<reference evidence="4 5" key="1">
    <citation type="submission" date="2019-06" db="EMBL/GenBank/DDBJ databases">
        <title>Sequencing the genomes of 1000 actinobacteria strains.</title>
        <authorList>
            <person name="Klenk H.-P."/>
        </authorList>
    </citation>
    <scope>NUCLEOTIDE SEQUENCE [LARGE SCALE GENOMIC DNA]</scope>
    <source>
        <strain evidence="4 5">DSM 12362</strain>
    </source>
</reference>
<gene>
    <name evidence="4" type="ORF">FB476_0278</name>
</gene>
<dbReference type="Proteomes" id="UP000315133">
    <property type="component" value="Unassembled WGS sequence"/>
</dbReference>
<evidence type="ECO:0000313" key="4">
    <source>
        <dbReference type="EMBL" id="TQM95435.1"/>
    </source>
</evidence>
<feature type="compositionally biased region" description="Low complexity" evidence="2">
    <location>
        <begin position="16"/>
        <end position="31"/>
    </location>
</feature>
<accession>A0A543KK31</accession>
<dbReference type="InterPro" id="IPR018306">
    <property type="entry name" value="Phage_T5_Orf172_DNA-bd"/>
</dbReference>
<dbReference type="EMBL" id="VFPU01000001">
    <property type="protein sequence ID" value="TQM95435.1"/>
    <property type="molecule type" value="Genomic_DNA"/>
</dbReference>
<evidence type="ECO:0000313" key="5">
    <source>
        <dbReference type="Proteomes" id="UP000315133"/>
    </source>
</evidence>
<protein>
    <submittedName>
        <fullName evidence="4">Uncharacterized protein DUF2510</fullName>
    </submittedName>
</protein>
<feature type="coiled-coil region" evidence="1">
    <location>
        <begin position="82"/>
        <end position="168"/>
    </location>
</feature>
<evidence type="ECO:0000259" key="3">
    <source>
        <dbReference type="SMART" id="SM00974"/>
    </source>
</evidence>
<keyword evidence="5" id="KW-1185">Reference proteome</keyword>
<organism evidence="4 5">
    <name type="scientific">Ornithinimicrobium humiphilum</name>
    <dbReference type="NCBI Taxonomy" id="125288"/>
    <lineage>
        <taxon>Bacteria</taxon>
        <taxon>Bacillati</taxon>
        <taxon>Actinomycetota</taxon>
        <taxon>Actinomycetes</taxon>
        <taxon>Micrococcales</taxon>
        <taxon>Ornithinimicrobiaceae</taxon>
        <taxon>Ornithinimicrobium</taxon>
    </lineage>
</organism>
<dbReference type="AlphaFoldDB" id="A0A543KK31"/>
<evidence type="ECO:0000256" key="2">
    <source>
        <dbReference type="SAM" id="MobiDB-lite"/>
    </source>
</evidence>